<dbReference type="Proteomes" id="UP000294547">
    <property type="component" value="Unassembled WGS sequence"/>
</dbReference>
<evidence type="ECO:0000313" key="3">
    <source>
        <dbReference type="Proteomes" id="UP000294547"/>
    </source>
</evidence>
<dbReference type="RefSeq" id="WP_208112176.1">
    <property type="nucleotide sequence ID" value="NZ_BSPM01000004.1"/>
</dbReference>
<proteinExistence type="predicted"/>
<accession>A0A4R6RFQ2</accession>
<dbReference type="PANTHER" id="PTHR36114">
    <property type="entry name" value="16.7 KDA PROTEIN IN WHIE LOCUS"/>
    <property type="match status" value="1"/>
</dbReference>
<dbReference type="Pfam" id="PF07883">
    <property type="entry name" value="Cupin_2"/>
    <property type="match status" value="1"/>
</dbReference>
<dbReference type="AlphaFoldDB" id="A0A4R6RFQ2"/>
<reference evidence="2 3" key="1">
    <citation type="submission" date="2019-03" db="EMBL/GenBank/DDBJ databases">
        <title>Genomic Encyclopedia of Type Strains, Phase IV (KMG-IV): sequencing the most valuable type-strain genomes for metagenomic binning, comparative biology and taxonomic classification.</title>
        <authorList>
            <person name="Goeker M."/>
        </authorList>
    </citation>
    <scope>NUCLEOTIDE SEQUENCE [LARGE SCALE GENOMIC DNA]</scope>
    <source>
        <strain evidence="2 3">DSM 102969</strain>
    </source>
</reference>
<dbReference type="SUPFAM" id="SSF51182">
    <property type="entry name" value="RmlC-like cupins"/>
    <property type="match status" value="1"/>
</dbReference>
<protein>
    <submittedName>
        <fullName evidence="2">Cupin domain</fullName>
    </submittedName>
</protein>
<sequence length="127" mass="13479">MPLAPRLLPASGHGEFPTDERCHILELLNRDELPGVSLARARVEPGVTTELHTLDVREIYVVLSGRGLMEGGGAAFPVGPGDAVDIPAGAPQRVTAVGDDDLVFLCLCLPRFRPEGYRSLEAAAPTP</sequence>
<evidence type="ECO:0000259" key="1">
    <source>
        <dbReference type="Pfam" id="PF07883"/>
    </source>
</evidence>
<dbReference type="InterPro" id="IPR014710">
    <property type="entry name" value="RmlC-like_jellyroll"/>
</dbReference>
<gene>
    <name evidence="2" type="ORF">EDD54_2017</name>
</gene>
<organism evidence="2 3">
    <name type="scientific">Oharaeibacter diazotrophicus</name>
    <dbReference type="NCBI Taxonomy" id="1920512"/>
    <lineage>
        <taxon>Bacteria</taxon>
        <taxon>Pseudomonadati</taxon>
        <taxon>Pseudomonadota</taxon>
        <taxon>Alphaproteobacteria</taxon>
        <taxon>Hyphomicrobiales</taxon>
        <taxon>Pleomorphomonadaceae</taxon>
        <taxon>Oharaeibacter</taxon>
    </lineage>
</organism>
<dbReference type="PANTHER" id="PTHR36114:SF8">
    <property type="entry name" value="CUPIN TYPE-1 DOMAIN-CONTAINING PROTEIN"/>
    <property type="match status" value="1"/>
</dbReference>
<feature type="domain" description="Cupin type-2" evidence="1">
    <location>
        <begin position="41"/>
        <end position="107"/>
    </location>
</feature>
<dbReference type="CDD" id="cd02214">
    <property type="entry name" value="cupin_MJ1618"/>
    <property type="match status" value="1"/>
</dbReference>
<dbReference type="Gene3D" id="2.60.120.10">
    <property type="entry name" value="Jelly Rolls"/>
    <property type="match status" value="1"/>
</dbReference>
<dbReference type="InterPro" id="IPR013096">
    <property type="entry name" value="Cupin_2"/>
</dbReference>
<dbReference type="InterPro" id="IPR011051">
    <property type="entry name" value="RmlC_Cupin_sf"/>
</dbReference>
<comment type="caution">
    <text evidence="2">The sequence shown here is derived from an EMBL/GenBank/DDBJ whole genome shotgun (WGS) entry which is preliminary data.</text>
</comment>
<dbReference type="EMBL" id="SNXY01000007">
    <property type="protein sequence ID" value="TDP85169.1"/>
    <property type="molecule type" value="Genomic_DNA"/>
</dbReference>
<keyword evidence="3" id="KW-1185">Reference proteome</keyword>
<evidence type="ECO:0000313" key="2">
    <source>
        <dbReference type="EMBL" id="TDP85169.1"/>
    </source>
</evidence>
<name>A0A4R6RFQ2_9HYPH</name>
<dbReference type="InterPro" id="IPR052044">
    <property type="entry name" value="PKS_Associated_Protein"/>
</dbReference>